<gene>
    <name evidence="1" type="ORF">ERS852395_00282</name>
    <name evidence="2" type="ORF">ERS852476_00516</name>
    <name evidence="3" type="ORF">ERS852569_00924</name>
</gene>
<proteinExistence type="predicted"/>
<evidence type="ECO:0000313" key="4">
    <source>
        <dbReference type="Proteomes" id="UP000095447"/>
    </source>
</evidence>
<accession>A0A173WV89</accession>
<dbReference type="EMBL" id="CYZP01000003">
    <property type="protein sequence ID" value="CUN57597.1"/>
    <property type="molecule type" value="Genomic_DNA"/>
</dbReference>
<protein>
    <submittedName>
        <fullName evidence="1">Uncharacterized protein</fullName>
    </submittedName>
</protein>
<name>A0A173WV89_9FIRM</name>
<dbReference type="Proteomes" id="UP000095645">
    <property type="component" value="Unassembled WGS sequence"/>
</dbReference>
<dbReference type="Proteomes" id="UP000095447">
    <property type="component" value="Unassembled WGS sequence"/>
</dbReference>
<organism evidence="1 4">
    <name type="scientific">Blautia obeum</name>
    <dbReference type="NCBI Taxonomy" id="40520"/>
    <lineage>
        <taxon>Bacteria</taxon>
        <taxon>Bacillati</taxon>
        <taxon>Bacillota</taxon>
        <taxon>Clostridia</taxon>
        <taxon>Lachnospirales</taxon>
        <taxon>Lachnospiraceae</taxon>
        <taxon>Blautia</taxon>
    </lineage>
</organism>
<dbReference type="EMBL" id="CZBP01000005">
    <property type="protein sequence ID" value="CUP83397.1"/>
    <property type="molecule type" value="Genomic_DNA"/>
</dbReference>
<dbReference type="Proteomes" id="UP000095762">
    <property type="component" value="Unassembled WGS sequence"/>
</dbReference>
<dbReference type="RefSeq" id="WP_020994078.1">
    <property type="nucleotide sequence ID" value="NZ_CYZA01000001.1"/>
</dbReference>
<evidence type="ECO:0000313" key="6">
    <source>
        <dbReference type="Proteomes" id="UP000095762"/>
    </source>
</evidence>
<dbReference type="GeneID" id="75079778"/>
<evidence type="ECO:0000313" key="3">
    <source>
        <dbReference type="EMBL" id="CUP83397.1"/>
    </source>
</evidence>
<evidence type="ECO:0000313" key="5">
    <source>
        <dbReference type="Proteomes" id="UP000095645"/>
    </source>
</evidence>
<evidence type="ECO:0000313" key="2">
    <source>
        <dbReference type="EMBL" id="CUN57597.1"/>
    </source>
</evidence>
<evidence type="ECO:0000313" key="1">
    <source>
        <dbReference type="EMBL" id="CUN42225.1"/>
    </source>
</evidence>
<sequence length="51" mass="5929">MSELKLVTRNIRINGIQHKASDMSEEEIKCLLIQRQDIILLNMNYERKAAG</sequence>
<reference evidence="4 5" key="1">
    <citation type="submission" date="2015-09" db="EMBL/GenBank/DDBJ databases">
        <authorList>
            <consortium name="Pathogen Informatics"/>
        </authorList>
    </citation>
    <scope>NUCLEOTIDE SEQUENCE [LARGE SCALE GENOMIC DNA]</scope>
    <source>
        <strain evidence="1 4">2789STDY5608838</strain>
        <strain evidence="2 5">2789STDY5834861</strain>
        <strain evidence="3 6">2789STDY5834957</strain>
    </source>
</reference>
<dbReference type="EMBL" id="CYZA01000001">
    <property type="protein sequence ID" value="CUN42225.1"/>
    <property type="molecule type" value="Genomic_DNA"/>
</dbReference>
<dbReference type="AlphaFoldDB" id="A0A173WV89"/>